<dbReference type="Pfam" id="PF00512">
    <property type="entry name" value="HisKA"/>
    <property type="match status" value="1"/>
</dbReference>
<dbReference type="EC" id="2.7.13.3" evidence="2"/>
<accession>A0A6P2CYT6</accession>
<dbReference type="InterPro" id="IPR003594">
    <property type="entry name" value="HATPase_dom"/>
</dbReference>
<dbReference type="SUPFAM" id="SSF55874">
    <property type="entry name" value="ATPase domain of HSP90 chaperone/DNA topoisomerase II/histidine kinase"/>
    <property type="match status" value="1"/>
</dbReference>
<keyword evidence="9" id="KW-1185">Reference proteome</keyword>
<evidence type="ECO:0000256" key="4">
    <source>
        <dbReference type="ARBA" id="ARBA00022679"/>
    </source>
</evidence>
<dbReference type="AlphaFoldDB" id="A0A6P2CYT6"/>
<dbReference type="InterPro" id="IPR005467">
    <property type="entry name" value="His_kinase_dom"/>
</dbReference>
<dbReference type="PANTHER" id="PTHR43711">
    <property type="entry name" value="TWO-COMPONENT HISTIDINE KINASE"/>
    <property type="match status" value="1"/>
</dbReference>
<keyword evidence="5 8" id="KW-0418">Kinase</keyword>
<dbReference type="Gene3D" id="3.30.565.10">
    <property type="entry name" value="Histidine kinase-like ATPase, C-terminal domain"/>
    <property type="match status" value="1"/>
</dbReference>
<dbReference type="InterPro" id="IPR050736">
    <property type="entry name" value="Sensor_HK_Regulatory"/>
</dbReference>
<dbReference type="SMART" id="SM00388">
    <property type="entry name" value="HisKA"/>
    <property type="match status" value="1"/>
</dbReference>
<evidence type="ECO:0000256" key="1">
    <source>
        <dbReference type="ARBA" id="ARBA00000085"/>
    </source>
</evidence>
<dbReference type="CDD" id="cd00082">
    <property type="entry name" value="HisKA"/>
    <property type="match status" value="1"/>
</dbReference>
<proteinExistence type="predicted"/>
<protein>
    <recommendedName>
        <fullName evidence="2">histidine kinase</fullName>
        <ecNumber evidence="2">2.7.13.3</ecNumber>
    </recommendedName>
</protein>
<evidence type="ECO:0000256" key="6">
    <source>
        <dbReference type="ARBA" id="ARBA00023012"/>
    </source>
</evidence>
<evidence type="ECO:0000256" key="2">
    <source>
        <dbReference type="ARBA" id="ARBA00012438"/>
    </source>
</evidence>
<dbReference type="PANTHER" id="PTHR43711:SF1">
    <property type="entry name" value="HISTIDINE KINASE 1"/>
    <property type="match status" value="1"/>
</dbReference>
<dbReference type="Proteomes" id="UP000464178">
    <property type="component" value="Chromosome"/>
</dbReference>
<dbReference type="EMBL" id="LR593886">
    <property type="protein sequence ID" value="VTR94298.1"/>
    <property type="molecule type" value="Genomic_DNA"/>
</dbReference>
<dbReference type="GO" id="GO:0000155">
    <property type="term" value="F:phosphorelay sensor kinase activity"/>
    <property type="evidence" value="ECO:0007669"/>
    <property type="project" value="InterPro"/>
</dbReference>
<feature type="domain" description="Histidine kinase" evidence="7">
    <location>
        <begin position="86"/>
        <end position="304"/>
    </location>
</feature>
<evidence type="ECO:0000256" key="5">
    <source>
        <dbReference type="ARBA" id="ARBA00022777"/>
    </source>
</evidence>
<dbReference type="FunFam" id="3.30.565.10:FF:000006">
    <property type="entry name" value="Sensor histidine kinase WalK"/>
    <property type="match status" value="1"/>
</dbReference>
<keyword evidence="6" id="KW-0902">Two-component regulatory system</keyword>
<sequence length="308" mass="33646">MCEGTPPAHGLQRAQDGFDIVEVVAEYNILRECIHDLADANKLPLQGRSFHIVNRVLDGAIGSAVKTYATQKALEVQRRREEYLSFVAHDLRTPLSAISLAASVLEMKHAGEDPNSSSARMVKTLRRNVQHLGALVSKVLEENTNLQTEVGVKLERREFDLWPLVEALVHDIHPVAGTDSTKLVNAVPEDLVIYADAELLRRVFQNLIANAIKYTLCGEVVISARRLDADAGFECSVRDNGEGIAPDRIDKVFDHFETDPNKQGGLGLGLAIVKTFVEAHGGRVTVESAVGMGSTFVFTLPAKTNLSS</sequence>
<name>A0A6P2CYT6_9BACT</name>
<comment type="catalytic activity">
    <reaction evidence="1">
        <text>ATP + protein L-histidine = ADP + protein N-phospho-L-histidine.</text>
        <dbReference type="EC" id="2.7.13.3"/>
    </reaction>
</comment>
<reference evidence="8 9" key="1">
    <citation type="submission" date="2019-05" db="EMBL/GenBank/DDBJ databases">
        <authorList>
            <consortium name="Science for Life Laboratories"/>
        </authorList>
    </citation>
    <scope>NUCLEOTIDE SEQUENCE [LARGE SCALE GENOMIC DNA]</scope>
    <source>
        <strain evidence="8">Soil9</strain>
    </source>
</reference>
<dbReference type="InterPro" id="IPR003661">
    <property type="entry name" value="HisK_dim/P_dom"/>
</dbReference>
<evidence type="ECO:0000256" key="3">
    <source>
        <dbReference type="ARBA" id="ARBA00022553"/>
    </source>
</evidence>
<dbReference type="InterPro" id="IPR036097">
    <property type="entry name" value="HisK_dim/P_sf"/>
</dbReference>
<dbReference type="SMART" id="SM00387">
    <property type="entry name" value="HATPase_c"/>
    <property type="match status" value="1"/>
</dbReference>
<dbReference type="PRINTS" id="PR00344">
    <property type="entry name" value="BCTRLSENSOR"/>
</dbReference>
<gene>
    <name evidence="8" type="ORF">SOIL9_34160</name>
</gene>
<keyword evidence="3" id="KW-0597">Phosphoprotein</keyword>
<dbReference type="InterPro" id="IPR004358">
    <property type="entry name" value="Sig_transdc_His_kin-like_C"/>
</dbReference>
<dbReference type="PROSITE" id="PS50109">
    <property type="entry name" value="HIS_KIN"/>
    <property type="match status" value="1"/>
</dbReference>
<dbReference type="Pfam" id="PF02518">
    <property type="entry name" value="HATPase_c"/>
    <property type="match status" value="1"/>
</dbReference>
<dbReference type="InterPro" id="IPR036890">
    <property type="entry name" value="HATPase_C_sf"/>
</dbReference>
<evidence type="ECO:0000313" key="9">
    <source>
        <dbReference type="Proteomes" id="UP000464178"/>
    </source>
</evidence>
<evidence type="ECO:0000313" key="8">
    <source>
        <dbReference type="EMBL" id="VTR94298.1"/>
    </source>
</evidence>
<evidence type="ECO:0000259" key="7">
    <source>
        <dbReference type="PROSITE" id="PS50109"/>
    </source>
</evidence>
<dbReference type="Gene3D" id="1.10.287.130">
    <property type="match status" value="1"/>
</dbReference>
<organism evidence="8 9">
    <name type="scientific">Gemmata massiliana</name>
    <dbReference type="NCBI Taxonomy" id="1210884"/>
    <lineage>
        <taxon>Bacteria</taxon>
        <taxon>Pseudomonadati</taxon>
        <taxon>Planctomycetota</taxon>
        <taxon>Planctomycetia</taxon>
        <taxon>Gemmatales</taxon>
        <taxon>Gemmataceae</taxon>
        <taxon>Gemmata</taxon>
    </lineage>
</organism>
<dbReference type="SUPFAM" id="SSF47384">
    <property type="entry name" value="Homodimeric domain of signal transducing histidine kinase"/>
    <property type="match status" value="1"/>
</dbReference>
<keyword evidence="4" id="KW-0808">Transferase</keyword>
<dbReference type="KEGG" id="gms:SOIL9_34160"/>